<gene>
    <name evidence="10" type="ORF">C6569_19680</name>
</gene>
<dbReference type="InterPro" id="IPR008147">
    <property type="entry name" value="Gln_synt_N"/>
</dbReference>
<comment type="similarity">
    <text evidence="7 8">Belongs to the glutamine synthetase family.</text>
</comment>
<keyword evidence="4" id="KW-0547">Nucleotide-binding</keyword>
<dbReference type="GO" id="GO:0006542">
    <property type="term" value="P:glutamine biosynthetic process"/>
    <property type="evidence" value="ECO:0007669"/>
    <property type="project" value="InterPro"/>
</dbReference>
<evidence type="ECO:0000256" key="1">
    <source>
        <dbReference type="ARBA" id="ARBA00001946"/>
    </source>
</evidence>
<evidence type="ECO:0000256" key="5">
    <source>
        <dbReference type="ARBA" id="ARBA00022840"/>
    </source>
</evidence>
<dbReference type="EMBL" id="CP027668">
    <property type="protein sequence ID" value="AVO47091.1"/>
    <property type="molecule type" value="Genomic_DNA"/>
</dbReference>
<keyword evidence="11" id="KW-1185">Reference proteome</keyword>
<name>A0A2S0NGQ3_9HYPH</name>
<reference evidence="10 11" key="1">
    <citation type="submission" date="2018-03" db="EMBL/GenBank/DDBJ databases">
        <title>Genome sequencing of Phreatobacter sp.</title>
        <authorList>
            <person name="Kim S.-J."/>
            <person name="Heo J."/>
            <person name="Kwon S.-W."/>
        </authorList>
    </citation>
    <scope>NUCLEOTIDE SEQUENCE [LARGE SCALE GENOMIC DNA]</scope>
    <source>
        <strain evidence="10 11">S-12</strain>
    </source>
</reference>
<evidence type="ECO:0000256" key="2">
    <source>
        <dbReference type="ARBA" id="ARBA00003117"/>
    </source>
</evidence>
<evidence type="ECO:0000256" key="3">
    <source>
        <dbReference type="ARBA" id="ARBA00022598"/>
    </source>
</evidence>
<dbReference type="AlphaFoldDB" id="A0A2S0NGQ3"/>
<evidence type="ECO:0000256" key="4">
    <source>
        <dbReference type="ARBA" id="ARBA00022741"/>
    </source>
</evidence>
<dbReference type="RefSeq" id="WP_106750461.1">
    <property type="nucleotide sequence ID" value="NZ_CP027668.1"/>
</dbReference>
<keyword evidence="5" id="KW-0067">ATP-binding</keyword>
<dbReference type="Pfam" id="PF00120">
    <property type="entry name" value="Gln-synt_C"/>
    <property type="match status" value="1"/>
</dbReference>
<dbReference type="Gene3D" id="3.30.590.10">
    <property type="entry name" value="Glutamine synthetase/guanido kinase, catalytic domain"/>
    <property type="match status" value="1"/>
</dbReference>
<dbReference type="PANTHER" id="PTHR43785">
    <property type="entry name" value="GAMMA-GLUTAMYLPUTRESCINE SYNTHETASE"/>
    <property type="match status" value="1"/>
</dbReference>
<dbReference type="InterPro" id="IPR014746">
    <property type="entry name" value="Gln_synth/guanido_kin_cat_dom"/>
</dbReference>
<accession>A0A2S0NGQ3</accession>
<evidence type="ECO:0000313" key="10">
    <source>
        <dbReference type="EMBL" id="AVO47091.1"/>
    </source>
</evidence>
<dbReference type="Proteomes" id="UP000237889">
    <property type="component" value="Chromosome"/>
</dbReference>
<evidence type="ECO:0000259" key="9">
    <source>
        <dbReference type="PROSITE" id="PS51987"/>
    </source>
</evidence>
<keyword evidence="3" id="KW-0436">Ligase</keyword>
<dbReference type="InterPro" id="IPR036651">
    <property type="entry name" value="Gln_synt_N_sf"/>
</dbReference>
<dbReference type="SUPFAM" id="SSF55931">
    <property type="entry name" value="Glutamine synthetase/guanido kinase"/>
    <property type="match status" value="1"/>
</dbReference>
<evidence type="ECO:0000256" key="7">
    <source>
        <dbReference type="PROSITE-ProRule" id="PRU01331"/>
    </source>
</evidence>
<dbReference type="GO" id="GO:0004356">
    <property type="term" value="F:glutamine synthetase activity"/>
    <property type="evidence" value="ECO:0007669"/>
    <property type="project" value="InterPro"/>
</dbReference>
<organism evidence="10 11">
    <name type="scientific">Phreatobacter cathodiphilus</name>
    <dbReference type="NCBI Taxonomy" id="1868589"/>
    <lineage>
        <taxon>Bacteria</taxon>
        <taxon>Pseudomonadati</taxon>
        <taxon>Pseudomonadota</taxon>
        <taxon>Alphaproteobacteria</taxon>
        <taxon>Hyphomicrobiales</taxon>
        <taxon>Phreatobacteraceae</taxon>
        <taxon>Phreatobacter</taxon>
    </lineage>
</organism>
<dbReference type="SMART" id="SM01230">
    <property type="entry name" value="Gln-synt_C"/>
    <property type="match status" value="1"/>
</dbReference>
<evidence type="ECO:0000256" key="8">
    <source>
        <dbReference type="RuleBase" id="RU000384"/>
    </source>
</evidence>
<comment type="cofactor">
    <cofactor evidence="1">
        <name>Mg(2+)</name>
        <dbReference type="ChEBI" id="CHEBI:18420"/>
    </cofactor>
</comment>
<dbReference type="OrthoDB" id="9789509at2"/>
<sequence length="441" mass="46607">MPPVEPAALVTLVTTDYSGITRGRSIAAEAFAKATPANVGWVPANQSLTPFDVIAAESPWGSEGDLRLLADPEARYAAHLPGAATALDMVMSDIVEFDGTPWAACPRSQLKAVLAELTSQTGLTLAGAFEHEFQVMDAPLRPAPAFSLQALRRADPFGPVIVAALAAAGLRPETFIPEYGRDQFEVTVSPATGAAIADEAVALREIVREAAGLAGYRVSFAPKTDPSGVGNGVHIHLSLLDAAGRNVLYDGDRPHTLSEIGAAFAAGIIRHLPALVAITAPSVSSYLRLKPHNWSSSYTWFGDQDREASLRICRTPALGGKDPSRGFNLEFRAADAAACPHLALAMIVRAGLQGVRERLPAPVVFAGDPEGLPPDERARLGLRRLPESLEAALAALTDDPIASSFFSRAGLATYLGMKRQEIALVADLDAAAMCRRYAGVY</sequence>
<evidence type="ECO:0000256" key="6">
    <source>
        <dbReference type="ARBA" id="ARBA00023231"/>
    </source>
</evidence>
<dbReference type="Pfam" id="PF16952">
    <property type="entry name" value="Gln-synt_N_2"/>
    <property type="match status" value="1"/>
</dbReference>
<dbReference type="InterPro" id="IPR008146">
    <property type="entry name" value="Gln_synth_cat_dom"/>
</dbReference>
<dbReference type="PROSITE" id="PS51987">
    <property type="entry name" value="GS_CATALYTIC"/>
    <property type="match status" value="1"/>
</dbReference>
<feature type="domain" description="GS catalytic" evidence="9">
    <location>
        <begin position="106"/>
        <end position="441"/>
    </location>
</feature>
<dbReference type="PANTHER" id="PTHR43785:SF12">
    <property type="entry name" value="TYPE-1 GLUTAMINE SYNTHETASE 2"/>
    <property type="match status" value="1"/>
</dbReference>
<dbReference type="GO" id="GO:0005524">
    <property type="term" value="F:ATP binding"/>
    <property type="evidence" value="ECO:0007669"/>
    <property type="project" value="UniProtKB-KW"/>
</dbReference>
<comment type="function">
    <text evidence="2">Catalyzes the ATP-dependent biosynthesis of glutamine from glutamate and ammonia.</text>
</comment>
<dbReference type="Gene3D" id="3.10.20.70">
    <property type="entry name" value="Glutamine synthetase, N-terminal domain"/>
    <property type="match status" value="1"/>
</dbReference>
<evidence type="ECO:0000313" key="11">
    <source>
        <dbReference type="Proteomes" id="UP000237889"/>
    </source>
</evidence>
<protein>
    <submittedName>
        <fullName evidence="10">Glutamine synthetase</fullName>
    </submittedName>
</protein>
<dbReference type="KEGG" id="phr:C6569_19680"/>
<proteinExistence type="inferred from homology"/>
<keyword evidence="6" id="KW-0535">Nitrogen fixation</keyword>